<accession>A0ABR2WR10</accession>
<dbReference type="CDD" id="cd00102">
    <property type="entry name" value="IPT"/>
    <property type="match status" value="1"/>
</dbReference>
<name>A0ABR2WR10_9FUNG</name>
<dbReference type="PROSITE" id="PS50088">
    <property type="entry name" value="ANK_REPEAT"/>
    <property type="match status" value="2"/>
</dbReference>
<dbReference type="Pfam" id="PF25603">
    <property type="entry name" value="SPT23_MGA2_DBD"/>
    <property type="match status" value="1"/>
</dbReference>
<dbReference type="InterPro" id="IPR036770">
    <property type="entry name" value="Ankyrin_rpt-contain_sf"/>
</dbReference>
<organism evidence="5 6">
    <name type="scientific">Basidiobolus ranarum</name>
    <dbReference type="NCBI Taxonomy" id="34480"/>
    <lineage>
        <taxon>Eukaryota</taxon>
        <taxon>Fungi</taxon>
        <taxon>Fungi incertae sedis</taxon>
        <taxon>Zoopagomycota</taxon>
        <taxon>Entomophthoromycotina</taxon>
        <taxon>Basidiobolomycetes</taxon>
        <taxon>Basidiobolales</taxon>
        <taxon>Basidiobolaceae</taxon>
        <taxon>Basidiobolus</taxon>
    </lineage>
</organism>
<evidence type="ECO:0000313" key="6">
    <source>
        <dbReference type="Proteomes" id="UP001479436"/>
    </source>
</evidence>
<dbReference type="Gene3D" id="2.60.40.10">
    <property type="entry name" value="Immunoglobulins"/>
    <property type="match status" value="1"/>
</dbReference>
<dbReference type="InterPro" id="IPR057962">
    <property type="entry name" value="SPT23_MGA2_DBD"/>
</dbReference>
<dbReference type="InterPro" id="IPR013783">
    <property type="entry name" value="Ig-like_fold"/>
</dbReference>
<dbReference type="InterPro" id="IPR002110">
    <property type="entry name" value="Ankyrin_rpt"/>
</dbReference>
<proteinExistence type="predicted"/>
<dbReference type="Proteomes" id="UP001479436">
    <property type="component" value="Unassembled WGS sequence"/>
</dbReference>
<dbReference type="SMART" id="SM00248">
    <property type="entry name" value="ANK"/>
    <property type="match status" value="2"/>
</dbReference>
<dbReference type="Pfam" id="PF13637">
    <property type="entry name" value="Ank_4"/>
    <property type="match status" value="1"/>
</dbReference>
<feature type="repeat" description="ANK" evidence="2">
    <location>
        <begin position="820"/>
        <end position="852"/>
    </location>
</feature>
<dbReference type="SUPFAM" id="SSF48403">
    <property type="entry name" value="Ankyrin repeat"/>
    <property type="match status" value="1"/>
</dbReference>
<dbReference type="SMART" id="SM00429">
    <property type="entry name" value="IPT"/>
    <property type="match status" value="1"/>
</dbReference>
<sequence>MTSNSDLMNLIEQDRINIKAEPPSHEVSPEEIDSPFFSAVTSTVGSPRDADNFIIDYLLPQSDDDSLFLNPKLEALDAESTLFFTTSHPHSPLEGTTPAASPPIPTDHNILSPSIIALSSPPSPLSHSQQASLQRKYSSETHPPLQTVSFRDIISKQTDDGKEIKHEAVMTTSNESEDAMSDLPDSLSLYSQLFGTLNQTVYPQSAPALAQKCLNFSDYLNRRISPISNPLEKYDDHLSDGDISGKGLQIRVLGVPQTGAKSRVETQIKLCLQLVTDKGEKVPLWSHLRLPEYMVAKEKLKRKNSRDQTLPIVDRGILNLEATVICASEAPKKVLTCLGCVQRERKRAQRKKENRLKNQQNNANKHMVGDVNQQSNSMMESNKPTAMDLDDEKSLQLEQRKILLFNCNELVDFSSGDTILPTRITCYCRHHNEKVGFCICFVMKDYTGQVIATGMSPPIMITDDHKSSKFKSNRKLRKAEYDRALKAANVDSPLSTPSAIPSPAPTPITMSPSLVTALSTPQQISPPVSPTNLTSLSSSSSHHLNLTSVQSRLNLPRLTAQEIQNQFLKSITTFGQDAANDNDVSKLEEALSIDGATAESVEAQLLSIRSRPRLSRVVPAEGPMYGGVEITVLGSDFHDGLTCLFGSTPANGTHYWSSNTLVCILPPSPSPGPVVVSFKEYQFDSACEDSVVLFTYIDETDRALMELALQVIGLKTTGKLEDARQVAMRIIAGDSNSDKDSGSSGGKTHHSRNHDLKELESLIIDCFMELDSSISGNQTSWTLKNETQHTLLHLAALSGLEALSEFLIEKGIDVDCQDTNGYTALHFAAWTGRRSIVECLTRAQASTTLETKNQLTAMDLARDQSRGEIVALLEESTRLSSSIPLDVSHSNILHGPISEIQTGYSESPNIIGNAPSKMLQSINPIALYQTILWRYLASLLIHSRGQIQANNLSLWLLKSF</sequence>
<keyword evidence="1 2" id="KW-0040">ANK repeat</keyword>
<feature type="repeat" description="ANK" evidence="2">
    <location>
        <begin position="787"/>
        <end position="819"/>
    </location>
</feature>
<feature type="domain" description="IPT/TIG" evidence="4">
    <location>
        <begin position="611"/>
        <end position="697"/>
    </location>
</feature>
<dbReference type="EMBL" id="JASJQH010000525">
    <property type="protein sequence ID" value="KAK9763955.1"/>
    <property type="molecule type" value="Genomic_DNA"/>
</dbReference>
<gene>
    <name evidence="5" type="primary">SPT23_2</name>
    <name evidence="5" type="ORF">K7432_008943</name>
</gene>
<evidence type="ECO:0000256" key="2">
    <source>
        <dbReference type="PROSITE-ProRule" id="PRU00023"/>
    </source>
</evidence>
<dbReference type="PANTHER" id="PTHR23335:SF1">
    <property type="entry name" value="CALMODULIN-BINDING TRANSCRIPTION ACTIVATOR, ISOFORM F"/>
    <property type="match status" value="1"/>
</dbReference>
<comment type="caution">
    <text evidence="5">The sequence shown here is derived from an EMBL/GenBank/DDBJ whole genome shotgun (WGS) entry which is preliminary data.</text>
</comment>
<dbReference type="PROSITE" id="PS50297">
    <property type="entry name" value="ANK_REP_REGION"/>
    <property type="match status" value="2"/>
</dbReference>
<reference evidence="5 6" key="1">
    <citation type="submission" date="2023-04" db="EMBL/GenBank/DDBJ databases">
        <title>Genome of Basidiobolus ranarum AG-B5.</title>
        <authorList>
            <person name="Stajich J.E."/>
            <person name="Carter-House D."/>
            <person name="Gryganskyi A."/>
        </authorList>
    </citation>
    <scope>NUCLEOTIDE SEQUENCE [LARGE SCALE GENOMIC DNA]</scope>
    <source>
        <strain evidence="5 6">AG-B5</strain>
    </source>
</reference>
<dbReference type="InterPro" id="IPR002909">
    <property type="entry name" value="IPT_dom"/>
</dbReference>
<evidence type="ECO:0000256" key="1">
    <source>
        <dbReference type="ARBA" id="ARBA00023043"/>
    </source>
</evidence>
<evidence type="ECO:0000259" key="4">
    <source>
        <dbReference type="SMART" id="SM00429"/>
    </source>
</evidence>
<dbReference type="Pfam" id="PF01833">
    <property type="entry name" value="TIG"/>
    <property type="match status" value="1"/>
</dbReference>
<feature type="region of interest" description="Disordered" evidence="3">
    <location>
        <begin position="89"/>
        <end position="141"/>
    </location>
</feature>
<dbReference type="InterPro" id="IPR014756">
    <property type="entry name" value="Ig_E-set"/>
</dbReference>
<feature type="compositionally biased region" description="Low complexity" evidence="3">
    <location>
        <begin position="110"/>
        <end position="134"/>
    </location>
</feature>
<dbReference type="Gene3D" id="1.25.40.20">
    <property type="entry name" value="Ankyrin repeat-containing domain"/>
    <property type="match status" value="1"/>
</dbReference>
<evidence type="ECO:0000256" key="3">
    <source>
        <dbReference type="SAM" id="MobiDB-lite"/>
    </source>
</evidence>
<keyword evidence="6" id="KW-1185">Reference proteome</keyword>
<protein>
    <submittedName>
        <fullName evidence="5">SPT3 Dosage dependent suppressor of Ty-induced promoter mutations-like protein</fullName>
    </submittedName>
</protein>
<evidence type="ECO:0000313" key="5">
    <source>
        <dbReference type="EMBL" id="KAK9763955.1"/>
    </source>
</evidence>
<dbReference type="PANTHER" id="PTHR23335">
    <property type="entry name" value="CALMODULIN-BINDING TRANSCRIPTION ACTIVATOR CAMTA"/>
    <property type="match status" value="1"/>
</dbReference>
<dbReference type="SUPFAM" id="SSF81296">
    <property type="entry name" value="E set domains"/>
    <property type="match status" value="1"/>
</dbReference>